<dbReference type="Pfam" id="PF00534">
    <property type="entry name" value="Glycos_transf_1"/>
    <property type="match status" value="1"/>
</dbReference>
<dbReference type="EMBL" id="JAHCVJ010000009">
    <property type="protein sequence ID" value="MBT0666185.1"/>
    <property type="molecule type" value="Genomic_DNA"/>
</dbReference>
<accession>A0AAW4L9D0</accession>
<reference evidence="3 4" key="1">
    <citation type="submission" date="2021-05" db="EMBL/GenBank/DDBJ databases">
        <title>The draft genome of Geobacter pelophilus DSM 12255.</title>
        <authorList>
            <person name="Xu Z."/>
            <person name="Masuda Y."/>
            <person name="Itoh H."/>
            <person name="Senoo K."/>
        </authorList>
    </citation>
    <scope>NUCLEOTIDE SEQUENCE [LARGE SCALE GENOMIC DNA]</scope>
    <source>
        <strain evidence="3 4">DSM 12255</strain>
    </source>
</reference>
<dbReference type="PANTHER" id="PTHR45947:SF13">
    <property type="entry name" value="TRANSFERASE"/>
    <property type="match status" value="1"/>
</dbReference>
<protein>
    <submittedName>
        <fullName evidence="3">Glycosyltransferase family 4 protein</fullName>
    </submittedName>
</protein>
<keyword evidence="4" id="KW-1185">Reference proteome</keyword>
<gene>
    <name evidence="3" type="ORF">KI809_17880</name>
</gene>
<evidence type="ECO:0000313" key="3">
    <source>
        <dbReference type="EMBL" id="MBT0666185.1"/>
    </source>
</evidence>
<dbReference type="RefSeq" id="WP_214172957.1">
    <property type="nucleotide sequence ID" value="NZ_JAHCVJ010000009.1"/>
</dbReference>
<evidence type="ECO:0000259" key="1">
    <source>
        <dbReference type="Pfam" id="PF00534"/>
    </source>
</evidence>
<dbReference type="SUPFAM" id="SSF53756">
    <property type="entry name" value="UDP-Glycosyltransferase/glycogen phosphorylase"/>
    <property type="match status" value="1"/>
</dbReference>
<evidence type="ECO:0000259" key="2">
    <source>
        <dbReference type="Pfam" id="PF13439"/>
    </source>
</evidence>
<dbReference type="Pfam" id="PF13439">
    <property type="entry name" value="Glyco_transf_4"/>
    <property type="match status" value="1"/>
</dbReference>
<evidence type="ECO:0000313" key="4">
    <source>
        <dbReference type="Proteomes" id="UP000811899"/>
    </source>
</evidence>
<proteinExistence type="predicted"/>
<dbReference type="InterPro" id="IPR001296">
    <property type="entry name" value="Glyco_trans_1"/>
</dbReference>
<organism evidence="3 4">
    <name type="scientific">Geoanaerobacter pelophilus</name>
    <dbReference type="NCBI Taxonomy" id="60036"/>
    <lineage>
        <taxon>Bacteria</taxon>
        <taxon>Pseudomonadati</taxon>
        <taxon>Thermodesulfobacteriota</taxon>
        <taxon>Desulfuromonadia</taxon>
        <taxon>Geobacterales</taxon>
        <taxon>Geobacteraceae</taxon>
        <taxon>Geoanaerobacter</taxon>
    </lineage>
</organism>
<dbReference type="PANTHER" id="PTHR45947">
    <property type="entry name" value="SULFOQUINOVOSYL TRANSFERASE SQD2"/>
    <property type="match status" value="1"/>
</dbReference>
<feature type="domain" description="Glycosyltransferase subfamily 4-like N-terminal" evidence="2">
    <location>
        <begin position="14"/>
        <end position="220"/>
    </location>
</feature>
<dbReference type="AlphaFoldDB" id="A0AAW4L9D0"/>
<dbReference type="Gene3D" id="3.40.50.2000">
    <property type="entry name" value="Glycogen Phosphorylase B"/>
    <property type="match status" value="2"/>
</dbReference>
<dbReference type="CDD" id="cd03801">
    <property type="entry name" value="GT4_PimA-like"/>
    <property type="match status" value="1"/>
</dbReference>
<comment type="caution">
    <text evidence="3">The sequence shown here is derived from an EMBL/GenBank/DDBJ whole genome shotgun (WGS) entry which is preliminary data.</text>
</comment>
<sequence>MRILFLNNFYYLRGGSERVLFGEMRLLREAGHEVAIYARGHEKNEPAEYAGFFPPPLDTERLGLSIKSIATVRELIYSESSRQGLREVVKRFRPDIVHAHNIYGRLSLSVLDELKAAGVPVVMTLHDLKLLCPSYLMLNKGKVCELCKGGRYANAFLTRCHKGSYPASFVYALESWLNKTSDKYGSVQKFVVPSRFLRDKCVEHGWDSSRFAYLPNCIDKEGATASDGVGDYLLYMGRLSAEKGIGTLLRAYRQSGCTMPLMIVGDGPLRKELEGASAGCQGRVTFTGYLTGVDLATALRGASCVLLPSECYENAPLSILEAFAAGKPVIGSRIGGIPELVDDEINGFLFEPGNADALTAKIQAFLNLSATAVAAMGEAARLKVEREFSPRAHMESLHAIYHAVLRS</sequence>
<dbReference type="GO" id="GO:0016757">
    <property type="term" value="F:glycosyltransferase activity"/>
    <property type="evidence" value="ECO:0007669"/>
    <property type="project" value="InterPro"/>
</dbReference>
<dbReference type="Proteomes" id="UP000811899">
    <property type="component" value="Unassembled WGS sequence"/>
</dbReference>
<dbReference type="InterPro" id="IPR028098">
    <property type="entry name" value="Glyco_trans_4-like_N"/>
</dbReference>
<dbReference type="InterPro" id="IPR050194">
    <property type="entry name" value="Glycosyltransferase_grp1"/>
</dbReference>
<name>A0AAW4L9D0_9BACT</name>
<feature type="domain" description="Glycosyl transferase family 1" evidence="1">
    <location>
        <begin position="231"/>
        <end position="381"/>
    </location>
</feature>